<dbReference type="Proteomes" id="UP000282311">
    <property type="component" value="Unassembled WGS sequence"/>
</dbReference>
<comment type="caution">
    <text evidence="2">The sequence shown here is derived from an EMBL/GenBank/DDBJ whole genome shotgun (WGS) entry which is preliminary data.</text>
</comment>
<dbReference type="OrthoDB" id="337762at2"/>
<dbReference type="Pfam" id="PF04734">
    <property type="entry name" value="Ceramidase_alk"/>
    <property type="match status" value="1"/>
</dbReference>
<evidence type="ECO:0000313" key="3">
    <source>
        <dbReference type="Proteomes" id="UP000282311"/>
    </source>
</evidence>
<gene>
    <name evidence="2" type="ORF">D7M11_34660</name>
</gene>
<protein>
    <recommendedName>
        <fullName evidence="1">Neutral/alkaline non-lysosomal ceramidase N-terminal domain-containing protein</fullName>
    </recommendedName>
</protein>
<feature type="domain" description="Neutral/alkaline non-lysosomal ceramidase N-terminal" evidence="1">
    <location>
        <begin position="3"/>
        <end position="200"/>
    </location>
</feature>
<dbReference type="EMBL" id="RBAH01000047">
    <property type="protein sequence ID" value="RKN62877.1"/>
    <property type="molecule type" value="Genomic_DNA"/>
</dbReference>
<keyword evidence="3" id="KW-1185">Reference proteome</keyword>
<proteinExistence type="predicted"/>
<organism evidence="2 3">
    <name type="scientific">Paenibacillus ginsengarvi</name>
    <dbReference type="NCBI Taxonomy" id="400777"/>
    <lineage>
        <taxon>Bacteria</taxon>
        <taxon>Bacillati</taxon>
        <taxon>Bacillota</taxon>
        <taxon>Bacilli</taxon>
        <taxon>Bacillales</taxon>
        <taxon>Paenibacillaceae</taxon>
        <taxon>Paenibacillus</taxon>
    </lineage>
</organism>
<evidence type="ECO:0000313" key="2">
    <source>
        <dbReference type="EMBL" id="RKN62877.1"/>
    </source>
</evidence>
<reference evidence="2 3" key="1">
    <citation type="journal article" date="2007" name="Int. J. Syst. Evol. Microbiol.">
        <title>Paenibacillus ginsengarvi sp. nov., isolated from soil from ginseng cultivation.</title>
        <authorList>
            <person name="Yoon M.H."/>
            <person name="Ten L.N."/>
            <person name="Im W.T."/>
        </authorList>
    </citation>
    <scope>NUCLEOTIDE SEQUENCE [LARGE SCALE GENOMIC DNA]</scope>
    <source>
        <strain evidence="2 3">KCTC 13059</strain>
    </source>
</reference>
<sequence length="439" mass="47778">MLLCGVSELDITPALGSTMPGYFTDRKSTGVIDRLYAKALVVDQDGSAVAFVVLDTILVPRSVVESIRGRVGAMTDIPPERVMVSATHTHTGPAVADTTFLKSDPVYLDWLAKKAADAVTIAYRTRREARIGFGTGHETGIAFHRRFFMKDGTLRTNPGLRNPDVVRPAGPIDPEVGVIRIDDAEGRPMGVVTNYAVHTDTVGGTLYCADFPGELSAVLKRALGEQTVSLFMMGASGNINHYDVIGGRLEDYAKPSRHYIKMGRILAGEVLKVREKIITSTEAKVEERKETVWLRYRQPSAEQIQAAHDAIATLPQTNAEYNFALELLEAARRGEGETEAEIQTIAVGDAAVVGLPAEMFVEFGLSIKASSPYSLTLINELCNGIVGTYVCTRESYRLGGYEPRITSNNRLQEETGDLFVECALGLLRGLRDGAEPDPQ</sequence>
<name>A0A3B0AUD2_9BACL</name>
<dbReference type="AlphaFoldDB" id="A0A3B0AUD2"/>
<evidence type="ECO:0000259" key="1">
    <source>
        <dbReference type="Pfam" id="PF04734"/>
    </source>
</evidence>
<dbReference type="RefSeq" id="WP_120751846.1">
    <property type="nucleotide sequence ID" value="NZ_RBAH01000047.1"/>
</dbReference>
<dbReference type="InterPro" id="IPR031329">
    <property type="entry name" value="NEUT/ALK_ceramidase_N"/>
</dbReference>
<accession>A0A3B0AUD2</accession>